<dbReference type="KEGG" id="spac:B1H29_31765"/>
<dbReference type="Proteomes" id="UP000189443">
    <property type="component" value="Chromosome"/>
</dbReference>
<name>A0A1S6JGK2_9ACTN</name>
<organism evidence="2 3">
    <name type="scientific">Streptomyces pactum</name>
    <dbReference type="NCBI Taxonomy" id="68249"/>
    <lineage>
        <taxon>Bacteria</taxon>
        <taxon>Bacillati</taxon>
        <taxon>Actinomycetota</taxon>
        <taxon>Actinomycetes</taxon>
        <taxon>Kitasatosporales</taxon>
        <taxon>Streptomycetaceae</taxon>
        <taxon>Streptomyces</taxon>
    </lineage>
</organism>
<feature type="region of interest" description="Disordered" evidence="1">
    <location>
        <begin position="1"/>
        <end position="25"/>
    </location>
</feature>
<evidence type="ECO:0000256" key="1">
    <source>
        <dbReference type="SAM" id="MobiDB-lite"/>
    </source>
</evidence>
<dbReference type="EMBL" id="CP019724">
    <property type="protein sequence ID" value="AQS70859.1"/>
    <property type="molecule type" value="Genomic_DNA"/>
</dbReference>
<gene>
    <name evidence="2" type="ORF">B1H29_31765</name>
</gene>
<keyword evidence="3" id="KW-1185">Reference proteome</keyword>
<evidence type="ECO:0000313" key="3">
    <source>
        <dbReference type="Proteomes" id="UP000189443"/>
    </source>
</evidence>
<accession>A0A1S6JGK2</accession>
<dbReference type="AlphaFoldDB" id="A0A1S6JGK2"/>
<protein>
    <submittedName>
        <fullName evidence="2">Uncharacterized protein</fullName>
    </submittedName>
</protein>
<proteinExistence type="predicted"/>
<evidence type="ECO:0000313" key="2">
    <source>
        <dbReference type="EMBL" id="AQS70859.1"/>
    </source>
</evidence>
<reference evidence="2 3" key="1">
    <citation type="submission" date="2017-02" db="EMBL/GenBank/DDBJ databases">
        <title>Streptomyces pactum ACT12 Genome sequencing and assembly.</title>
        <authorList>
            <person name="Xue Q."/>
            <person name="Yan X."/>
            <person name="Jia L."/>
            <person name="Yan H."/>
        </authorList>
    </citation>
    <scope>NUCLEOTIDE SEQUENCE [LARGE SCALE GENOMIC DNA]</scope>
    <source>
        <strain evidence="2 3">ACT12</strain>
    </source>
</reference>
<sequence length="112" mass="11912">MTVDHGTDQEPQQPSPAQHLTQAALMHQRAASLYVEAAADARKAGDHDRAAGYEQRAAQNRTQAAQCLAPAVTGYVCCNQPMRRDGNQLVCGKCGAWTDPGTAPQPRLAVTA</sequence>
<feature type="compositionally biased region" description="Polar residues" evidence="1">
    <location>
        <begin position="9"/>
        <end position="21"/>
    </location>
</feature>